<sequence length="415" mass="44218">MLNGVLSPPRAGHAAYGDRHTVVVSAGLHRAVTGNRPPVDSLGCAEILHGAASDPDPALAALKARMEAVERYASVTCAEQLSTVASAVELGPGALPTRVLPRHDPGEPGPRSGTHGVLGDRDQVRWVRATRCGDGAVVYVPTVMAFNTAPRHPGEEFWVPVSTGTAAHLSWAQALENAVLEVVERDAVALTWLLRTSAERLPDGFGDYPGAEPEARLPYSAEHMREYTLARWDITSDLGIPTVLSVLRGPGRRVHQIVGAAARRTLWAASAASAAEAAQIHASLEASVRAGDRAPRSPVRCRRVHDGALFMAPESKAHHFDFLGGSEPHDAKEPSRSPTPGSDPVRRLIEAGHEIYAVDLTPRDVAPSGVRVVRAIIPSLQPLSPVFAARYLASDRLRRIGVPLAEVNPMPCPLA</sequence>
<evidence type="ECO:0000259" key="2">
    <source>
        <dbReference type="PROSITE" id="PS51664"/>
    </source>
</evidence>
<dbReference type="PANTHER" id="PTHR37809">
    <property type="entry name" value="RIBOSOMAL PROTEIN S12 METHYLTHIOTRANSFERASE ACCESSORY FACTOR YCAO"/>
    <property type="match status" value="1"/>
</dbReference>
<accession>A0A0J8C568</accession>
<name>A0A0J8C568_STRVR</name>
<dbReference type="PROSITE" id="PS51664">
    <property type="entry name" value="YCAO"/>
    <property type="match status" value="1"/>
</dbReference>
<evidence type="ECO:0000256" key="1">
    <source>
        <dbReference type="SAM" id="MobiDB-lite"/>
    </source>
</evidence>
<reference evidence="3 4" key="1">
    <citation type="submission" date="2015-06" db="EMBL/GenBank/DDBJ databases">
        <authorList>
            <person name="Ju K.-S."/>
            <person name="Doroghazi J.R."/>
            <person name="Metcalf W.W."/>
        </authorList>
    </citation>
    <scope>NUCLEOTIDE SEQUENCE [LARGE SCALE GENOMIC DNA]</scope>
    <source>
        <strain evidence="3 4">NRRL 3414</strain>
    </source>
</reference>
<feature type="domain" description="YcaO" evidence="2">
    <location>
        <begin position="50"/>
        <end position="415"/>
    </location>
</feature>
<dbReference type="Pfam" id="PF02624">
    <property type="entry name" value="YcaO"/>
    <property type="match status" value="1"/>
</dbReference>
<protein>
    <recommendedName>
        <fullName evidence="2">YcaO domain-containing protein</fullName>
    </recommendedName>
</protein>
<dbReference type="InterPro" id="IPR003776">
    <property type="entry name" value="YcaO-like_dom"/>
</dbReference>
<evidence type="ECO:0000313" key="3">
    <source>
        <dbReference type="EMBL" id="KMS72980.1"/>
    </source>
</evidence>
<dbReference type="PATRIC" id="fig|1938.3.peg.2669"/>
<dbReference type="AlphaFoldDB" id="A0A0J8C568"/>
<dbReference type="EMBL" id="LFNT01000023">
    <property type="protein sequence ID" value="KMS72980.1"/>
    <property type="molecule type" value="Genomic_DNA"/>
</dbReference>
<gene>
    <name evidence="3" type="ORF">ACM01_20995</name>
</gene>
<comment type="caution">
    <text evidence="3">The sequence shown here is derived from an EMBL/GenBank/DDBJ whole genome shotgun (WGS) entry which is preliminary data.</text>
</comment>
<organism evidence="3 4">
    <name type="scientific">Streptomyces viridochromogenes</name>
    <dbReference type="NCBI Taxonomy" id="1938"/>
    <lineage>
        <taxon>Bacteria</taxon>
        <taxon>Bacillati</taxon>
        <taxon>Actinomycetota</taxon>
        <taxon>Actinomycetes</taxon>
        <taxon>Kitasatosporales</taxon>
        <taxon>Streptomycetaceae</taxon>
        <taxon>Streptomyces</taxon>
    </lineage>
</organism>
<evidence type="ECO:0000313" key="4">
    <source>
        <dbReference type="Proteomes" id="UP000037432"/>
    </source>
</evidence>
<proteinExistence type="predicted"/>
<feature type="compositionally biased region" description="Basic and acidic residues" evidence="1">
    <location>
        <begin position="321"/>
        <end position="335"/>
    </location>
</feature>
<dbReference type="Gene3D" id="3.30.1330.230">
    <property type="match status" value="1"/>
</dbReference>
<dbReference type="PANTHER" id="PTHR37809:SF1">
    <property type="entry name" value="RIBOSOMAL PROTEIN S12 METHYLTHIOTRANSFERASE ACCESSORY FACTOR YCAO"/>
    <property type="match status" value="1"/>
</dbReference>
<dbReference type="Proteomes" id="UP000037432">
    <property type="component" value="Unassembled WGS sequence"/>
</dbReference>
<feature type="region of interest" description="Disordered" evidence="1">
    <location>
        <begin position="94"/>
        <end position="120"/>
    </location>
</feature>
<feature type="region of interest" description="Disordered" evidence="1">
    <location>
        <begin position="321"/>
        <end position="345"/>
    </location>
</feature>